<comment type="caution">
    <text evidence="10">The sequence shown here is derived from an EMBL/GenBank/DDBJ whole genome shotgun (WGS) entry which is preliminary data.</text>
</comment>
<dbReference type="Proteomes" id="UP001157186">
    <property type="component" value="Unassembled WGS sequence"/>
</dbReference>
<feature type="transmembrane region" description="Helical" evidence="7">
    <location>
        <begin position="164"/>
        <end position="182"/>
    </location>
</feature>
<dbReference type="PROSITE" id="PS50929">
    <property type="entry name" value="ABC_TM1F"/>
    <property type="match status" value="1"/>
</dbReference>
<keyword evidence="4 10" id="KW-0067">ATP-binding</keyword>
<evidence type="ECO:0000256" key="3">
    <source>
        <dbReference type="ARBA" id="ARBA00022741"/>
    </source>
</evidence>
<sequence length="557" mass="61716">MKNSPDNTQSLWQLLTPHKPNRKAFSYLVLLVIIATGLELVLPIYSSYLVDSISSDGIDHIIIIGLVAIVLTAAFFEAVLGWYGGRLGHKVSFSLRYSLIGRLLHSESQSLDDEHSAELSARVVNDSKEVKSVLAEDLIGLLSGVISLLAVVTIMFILDWRLTLVLVTCVLTGFVLITPIALMMNNIGKATQTAEANLLKQVTEWLRYGKLIKSHNAAAQLQRQSKSLLDDCFTQEMRATKVMALIGPISNLVLMISMIAILAFSTYWLKQGTMTLGTITAFLLYLFGLAFPLMAMAMFFSNLNKAAGAASRLTHISQLKSEHSDATLMLEQVSDFSVRDLTFTRGDKTILNKVNCRFGSKGLYLLLGESGSGKSSLLNQFLGFYPETFEQVLINDKPLTAYNLLSVRQAFAWVDQEPKLLHATIRDNLTLGLDTQVSDEKIFQVLTVVGLDSWLQRINRNLQLVVSEQAMQFSGGEKQRFAIARALLRQAKVLLLDEPTSALDEANKKDLMALIRELAATMPVVMISHHLELMEPDDQVIEMAAGEVMTTMDRKLA</sequence>
<dbReference type="SUPFAM" id="SSF90123">
    <property type="entry name" value="ABC transporter transmembrane region"/>
    <property type="match status" value="1"/>
</dbReference>
<keyword evidence="6 7" id="KW-0472">Membrane</keyword>
<name>A0ABQ6GPX3_9GAMM</name>
<dbReference type="Pfam" id="PF00664">
    <property type="entry name" value="ABC_membrane"/>
    <property type="match status" value="1"/>
</dbReference>
<dbReference type="SMART" id="SM00382">
    <property type="entry name" value="AAA"/>
    <property type="match status" value="1"/>
</dbReference>
<feature type="domain" description="ABC transporter" evidence="8">
    <location>
        <begin position="336"/>
        <end position="556"/>
    </location>
</feature>
<dbReference type="Pfam" id="PF00005">
    <property type="entry name" value="ABC_tran"/>
    <property type="match status" value="1"/>
</dbReference>
<dbReference type="InterPro" id="IPR036640">
    <property type="entry name" value="ABC1_TM_sf"/>
</dbReference>
<feature type="transmembrane region" description="Helical" evidence="7">
    <location>
        <begin position="24"/>
        <end position="48"/>
    </location>
</feature>
<dbReference type="InterPro" id="IPR039421">
    <property type="entry name" value="Type_1_exporter"/>
</dbReference>
<evidence type="ECO:0000256" key="2">
    <source>
        <dbReference type="ARBA" id="ARBA00022692"/>
    </source>
</evidence>
<dbReference type="InterPro" id="IPR003439">
    <property type="entry name" value="ABC_transporter-like_ATP-bd"/>
</dbReference>
<reference evidence="10 11" key="1">
    <citation type="submission" date="2023-03" db="EMBL/GenBank/DDBJ databases">
        <title>Draft genome sequence of Thalassotalea insulae KCTC 62186T.</title>
        <authorList>
            <person name="Sawabe T."/>
        </authorList>
    </citation>
    <scope>NUCLEOTIDE SEQUENCE [LARGE SCALE GENOMIC DNA]</scope>
    <source>
        <strain evidence="10 11">KCTC 62186</strain>
    </source>
</reference>
<dbReference type="PROSITE" id="PS00211">
    <property type="entry name" value="ABC_TRANSPORTER_1"/>
    <property type="match status" value="1"/>
</dbReference>
<feature type="transmembrane region" description="Helical" evidence="7">
    <location>
        <begin position="60"/>
        <end position="83"/>
    </location>
</feature>
<evidence type="ECO:0000256" key="6">
    <source>
        <dbReference type="ARBA" id="ARBA00023136"/>
    </source>
</evidence>
<dbReference type="PROSITE" id="PS50893">
    <property type="entry name" value="ABC_TRANSPORTER_2"/>
    <property type="match status" value="1"/>
</dbReference>
<evidence type="ECO:0000256" key="5">
    <source>
        <dbReference type="ARBA" id="ARBA00022989"/>
    </source>
</evidence>
<protein>
    <submittedName>
        <fullName evidence="10">ABC transporter ATP-binding protein</fullName>
    </submittedName>
</protein>
<dbReference type="InterPro" id="IPR003593">
    <property type="entry name" value="AAA+_ATPase"/>
</dbReference>
<keyword evidence="5 7" id="KW-1133">Transmembrane helix</keyword>
<proteinExistence type="predicted"/>
<feature type="domain" description="ABC transmembrane type-1" evidence="9">
    <location>
        <begin position="28"/>
        <end position="305"/>
    </location>
</feature>
<comment type="subcellular location">
    <subcellularLocation>
        <location evidence="1">Cell membrane</location>
        <topology evidence="1">Multi-pass membrane protein</topology>
    </subcellularLocation>
</comment>
<organism evidence="10 11">
    <name type="scientific">Thalassotalea insulae</name>
    <dbReference type="NCBI Taxonomy" id="2056778"/>
    <lineage>
        <taxon>Bacteria</taxon>
        <taxon>Pseudomonadati</taxon>
        <taxon>Pseudomonadota</taxon>
        <taxon>Gammaproteobacteria</taxon>
        <taxon>Alteromonadales</taxon>
        <taxon>Colwelliaceae</taxon>
        <taxon>Thalassotalea</taxon>
    </lineage>
</organism>
<gene>
    <name evidence="10" type="ORF">tinsulaeT_12760</name>
</gene>
<keyword evidence="3" id="KW-0547">Nucleotide-binding</keyword>
<dbReference type="CDD" id="cd03228">
    <property type="entry name" value="ABCC_MRP_Like"/>
    <property type="match status" value="1"/>
</dbReference>
<accession>A0ABQ6GPX3</accession>
<dbReference type="PANTHER" id="PTHR43394:SF1">
    <property type="entry name" value="ATP-BINDING CASSETTE SUB-FAMILY B MEMBER 10, MITOCHONDRIAL"/>
    <property type="match status" value="1"/>
</dbReference>
<dbReference type="RefSeq" id="WP_284243833.1">
    <property type="nucleotide sequence ID" value="NZ_BSST01000001.1"/>
</dbReference>
<keyword evidence="2 7" id="KW-0812">Transmembrane</keyword>
<keyword evidence="11" id="KW-1185">Reference proteome</keyword>
<dbReference type="GO" id="GO:0005524">
    <property type="term" value="F:ATP binding"/>
    <property type="evidence" value="ECO:0007669"/>
    <property type="project" value="UniProtKB-KW"/>
</dbReference>
<feature type="transmembrane region" description="Helical" evidence="7">
    <location>
        <begin position="138"/>
        <end position="158"/>
    </location>
</feature>
<feature type="transmembrane region" description="Helical" evidence="7">
    <location>
        <begin position="245"/>
        <end position="269"/>
    </location>
</feature>
<dbReference type="InterPro" id="IPR011527">
    <property type="entry name" value="ABC1_TM_dom"/>
</dbReference>
<evidence type="ECO:0000313" key="10">
    <source>
        <dbReference type="EMBL" id="GLX77936.1"/>
    </source>
</evidence>
<evidence type="ECO:0000256" key="4">
    <source>
        <dbReference type="ARBA" id="ARBA00022840"/>
    </source>
</evidence>
<dbReference type="PANTHER" id="PTHR43394">
    <property type="entry name" value="ATP-DEPENDENT PERMEASE MDL1, MITOCHONDRIAL"/>
    <property type="match status" value="1"/>
</dbReference>
<dbReference type="Gene3D" id="1.20.1560.10">
    <property type="entry name" value="ABC transporter type 1, transmembrane domain"/>
    <property type="match status" value="1"/>
</dbReference>
<evidence type="ECO:0000259" key="9">
    <source>
        <dbReference type="PROSITE" id="PS50929"/>
    </source>
</evidence>
<dbReference type="EMBL" id="BSST01000001">
    <property type="protein sequence ID" value="GLX77936.1"/>
    <property type="molecule type" value="Genomic_DNA"/>
</dbReference>
<dbReference type="InterPro" id="IPR017871">
    <property type="entry name" value="ABC_transporter-like_CS"/>
</dbReference>
<dbReference type="Gene3D" id="3.40.50.300">
    <property type="entry name" value="P-loop containing nucleotide triphosphate hydrolases"/>
    <property type="match status" value="1"/>
</dbReference>
<evidence type="ECO:0000256" key="1">
    <source>
        <dbReference type="ARBA" id="ARBA00004651"/>
    </source>
</evidence>
<feature type="transmembrane region" description="Helical" evidence="7">
    <location>
        <begin position="281"/>
        <end position="303"/>
    </location>
</feature>
<dbReference type="CDD" id="cd18551">
    <property type="entry name" value="ABC_6TM_LmrA_like"/>
    <property type="match status" value="1"/>
</dbReference>
<dbReference type="SUPFAM" id="SSF52540">
    <property type="entry name" value="P-loop containing nucleoside triphosphate hydrolases"/>
    <property type="match status" value="1"/>
</dbReference>
<evidence type="ECO:0000256" key="7">
    <source>
        <dbReference type="SAM" id="Phobius"/>
    </source>
</evidence>
<evidence type="ECO:0000259" key="8">
    <source>
        <dbReference type="PROSITE" id="PS50893"/>
    </source>
</evidence>
<evidence type="ECO:0000313" key="11">
    <source>
        <dbReference type="Proteomes" id="UP001157186"/>
    </source>
</evidence>
<dbReference type="InterPro" id="IPR027417">
    <property type="entry name" value="P-loop_NTPase"/>
</dbReference>